<sequence length="127" mass="13931">MAEARGPALTTVNISAPDPGSLARFYQRLLDWDIEAEEPDWILLRAADGGVGLAVQREENHVRPRWPAAGPSDQQMMMHLDIRVDDLESAGAEAAALGAVLADHQPQEDVRVWLDPAGHPFCLWLAD</sequence>
<accession>A0A367EGH8</accession>
<dbReference type="OrthoDB" id="1645442at2"/>
<dbReference type="Gene3D" id="3.10.180.10">
    <property type="entry name" value="2,3-Dihydroxybiphenyl 1,2-Dioxygenase, domain 1"/>
    <property type="match status" value="1"/>
</dbReference>
<gene>
    <name evidence="2" type="ORF">DQ392_18665</name>
</gene>
<feature type="domain" description="Glyoxalase-like" evidence="1">
    <location>
        <begin position="12"/>
        <end position="123"/>
    </location>
</feature>
<dbReference type="SUPFAM" id="SSF54593">
    <property type="entry name" value="Glyoxalase/Bleomycin resistance protein/Dihydroxybiphenyl dioxygenase"/>
    <property type="match status" value="1"/>
</dbReference>
<dbReference type="CDD" id="cd06587">
    <property type="entry name" value="VOC"/>
    <property type="match status" value="1"/>
</dbReference>
<proteinExistence type="predicted"/>
<dbReference type="AlphaFoldDB" id="A0A367EGH8"/>
<dbReference type="InterPro" id="IPR029068">
    <property type="entry name" value="Glyas_Bleomycin-R_OHBP_Dase"/>
</dbReference>
<dbReference type="InterPro" id="IPR041581">
    <property type="entry name" value="Glyoxalase_6"/>
</dbReference>
<dbReference type="PANTHER" id="PTHR35908">
    <property type="entry name" value="HYPOTHETICAL FUSION PROTEIN"/>
    <property type="match status" value="1"/>
</dbReference>
<dbReference type="RefSeq" id="WP_114016768.1">
    <property type="nucleotide sequence ID" value="NZ_QOIM01000037.1"/>
</dbReference>
<dbReference type="PANTHER" id="PTHR35908:SF1">
    <property type="entry name" value="CONSERVED PROTEIN"/>
    <property type="match status" value="1"/>
</dbReference>
<evidence type="ECO:0000313" key="3">
    <source>
        <dbReference type="Proteomes" id="UP000253507"/>
    </source>
</evidence>
<reference evidence="2 3" key="1">
    <citation type="submission" date="2018-06" db="EMBL/GenBank/DDBJ databases">
        <title>Streptomyces reniochalinae sp. nov. and Streptomyces diacarnus sp. nov. from marine sponges.</title>
        <authorList>
            <person name="Li L."/>
        </authorList>
    </citation>
    <scope>NUCLEOTIDE SEQUENCE [LARGE SCALE GENOMIC DNA]</scope>
    <source>
        <strain evidence="2 3">LHW50302</strain>
    </source>
</reference>
<protein>
    <submittedName>
        <fullName evidence="2">VOC family protein</fullName>
    </submittedName>
</protein>
<dbReference type="Proteomes" id="UP000253507">
    <property type="component" value="Unassembled WGS sequence"/>
</dbReference>
<evidence type="ECO:0000313" key="2">
    <source>
        <dbReference type="EMBL" id="RCG17073.1"/>
    </source>
</evidence>
<organism evidence="2 3">
    <name type="scientific">Streptomyces reniochalinae</name>
    <dbReference type="NCBI Taxonomy" id="2250578"/>
    <lineage>
        <taxon>Bacteria</taxon>
        <taxon>Bacillati</taxon>
        <taxon>Actinomycetota</taxon>
        <taxon>Actinomycetes</taxon>
        <taxon>Kitasatosporales</taxon>
        <taxon>Streptomycetaceae</taxon>
        <taxon>Streptomyces</taxon>
    </lineage>
</organism>
<evidence type="ECO:0000259" key="1">
    <source>
        <dbReference type="Pfam" id="PF18029"/>
    </source>
</evidence>
<name>A0A367EGH8_9ACTN</name>
<dbReference type="Pfam" id="PF18029">
    <property type="entry name" value="Glyoxalase_6"/>
    <property type="match status" value="1"/>
</dbReference>
<keyword evidence="3" id="KW-1185">Reference proteome</keyword>
<dbReference type="EMBL" id="QOIM01000037">
    <property type="protein sequence ID" value="RCG17073.1"/>
    <property type="molecule type" value="Genomic_DNA"/>
</dbReference>
<comment type="caution">
    <text evidence="2">The sequence shown here is derived from an EMBL/GenBank/DDBJ whole genome shotgun (WGS) entry which is preliminary data.</text>
</comment>